<dbReference type="SUPFAM" id="SSF53756">
    <property type="entry name" value="UDP-Glycosyltransferase/glycogen phosphorylase"/>
    <property type="match status" value="1"/>
</dbReference>
<gene>
    <name evidence="6" type="ORF">FEM48_Zijuj01G0005600</name>
</gene>
<evidence type="ECO:0000256" key="2">
    <source>
        <dbReference type="ARBA" id="ARBA00022676"/>
    </source>
</evidence>
<dbReference type="InterPro" id="IPR002213">
    <property type="entry name" value="UDP_glucos_trans"/>
</dbReference>
<organism evidence="6 7">
    <name type="scientific">Ziziphus jujuba var. spinosa</name>
    <dbReference type="NCBI Taxonomy" id="714518"/>
    <lineage>
        <taxon>Eukaryota</taxon>
        <taxon>Viridiplantae</taxon>
        <taxon>Streptophyta</taxon>
        <taxon>Embryophyta</taxon>
        <taxon>Tracheophyta</taxon>
        <taxon>Spermatophyta</taxon>
        <taxon>Magnoliopsida</taxon>
        <taxon>eudicotyledons</taxon>
        <taxon>Gunneridae</taxon>
        <taxon>Pentapetalae</taxon>
        <taxon>rosids</taxon>
        <taxon>fabids</taxon>
        <taxon>Rosales</taxon>
        <taxon>Rhamnaceae</taxon>
        <taxon>Paliureae</taxon>
        <taxon>Ziziphus</taxon>
    </lineage>
</organism>
<keyword evidence="3 4" id="KW-0808">Transferase</keyword>
<dbReference type="AlphaFoldDB" id="A0A978VY42"/>
<evidence type="ECO:0000256" key="4">
    <source>
        <dbReference type="RuleBase" id="RU003718"/>
    </source>
</evidence>
<evidence type="ECO:0000256" key="1">
    <source>
        <dbReference type="ARBA" id="ARBA00009995"/>
    </source>
</evidence>
<dbReference type="GO" id="GO:0080044">
    <property type="term" value="F:quercetin 7-O-glucosyltransferase activity"/>
    <property type="evidence" value="ECO:0007669"/>
    <property type="project" value="TreeGrafter"/>
</dbReference>
<dbReference type="Pfam" id="PF00201">
    <property type="entry name" value="UDPGT"/>
    <property type="match status" value="1"/>
</dbReference>
<protein>
    <recommendedName>
        <fullName evidence="5">Glycosyltransferase</fullName>
        <ecNumber evidence="5">2.4.1.-</ecNumber>
    </recommendedName>
</protein>
<evidence type="ECO:0000313" key="6">
    <source>
        <dbReference type="EMBL" id="KAH7544626.1"/>
    </source>
</evidence>
<dbReference type="CDD" id="cd03784">
    <property type="entry name" value="GT1_Gtf-like"/>
    <property type="match status" value="1"/>
</dbReference>
<dbReference type="Proteomes" id="UP000813462">
    <property type="component" value="Unassembled WGS sequence"/>
</dbReference>
<dbReference type="PANTHER" id="PTHR11926:SF1494">
    <property type="entry name" value="FLAVONOL 3-O-GLUCOSYLTRANSFERASE UGT76E12-RELATED"/>
    <property type="match status" value="1"/>
</dbReference>
<accession>A0A978VY42</accession>
<dbReference type="EMBL" id="JAEACU010000001">
    <property type="protein sequence ID" value="KAH7544626.1"/>
    <property type="molecule type" value="Genomic_DNA"/>
</dbReference>
<dbReference type="InterPro" id="IPR035595">
    <property type="entry name" value="UDP_glycos_trans_CS"/>
</dbReference>
<evidence type="ECO:0000313" key="7">
    <source>
        <dbReference type="Proteomes" id="UP000813462"/>
    </source>
</evidence>
<comment type="similarity">
    <text evidence="1 4">Belongs to the UDP-glycosyltransferase family.</text>
</comment>
<reference evidence="6" key="1">
    <citation type="journal article" date="2021" name="Front. Plant Sci.">
        <title>Chromosome-Scale Genome Assembly for Chinese Sour Jujube and Insights Into Its Genome Evolution and Domestication Signature.</title>
        <authorList>
            <person name="Shen L.-Y."/>
            <person name="Luo H."/>
            <person name="Wang X.-L."/>
            <person name="Wang X.-M."/>
            <person name="Qiu X.-J."/>
            <person name="Liu H."/>
            <person name="Zhou S.-S."/>
            <person name="Jia K.-H."/>
            <person name="Nie S."/>
            <person name="Bao Y.-T."/>
            <person name="Zhang R.-G."/>
            <person name="Yun Q.-Z."/>
            <person name="Chai Y.-H."/>
            <person name="Lu J.-Y."/>
            <person name="Li Y."/>
            <person name="Zhao S.-W."/>
            <person name="Mao J.-F."/>
            <person name="Jia S.-G."/>
            <person name="Mao Y.-M."/>
        </authorList>
    </citation>
    <scope>NUCLEOTIDE SEQUENCE</scope>
    <source>
        <strain evidence="6">AT0</strain>
        <tissue evidence="6">Leaf</tissue>
    </source>
</reference>
<name>A0A978VY42_ZIZJJ</name>
<comment type="caution">
    <text evidence="6">The sequence shown here is derived from an EMBL/GenBank/DDBJ whole genome shotgun (WGS) entry which is preliminary data.</text>
</comment>
<dbReference type="Gene3D" id="3.40.50.2000">
    <property type="entry name" value="Glycogen Phosphorylase B"/>
    <property type="match status" value="2"/>
</dbReference>
<evidence type="ECO:0000256" key="3">
    <source>
        <dbReference type="ARBA" id="ARBA00022679"/>
    </source>
</evidence>
<keyword evidence="2 4" id="KW-0328">Glycosyltransferase</keyword>
<dbReference type="GO" id="GO:0080043">
    <property type="term" value="F:quercetin 3-O-glucosyltransferase activity"/>
    <property type="evidence" value="ECO:0007669"/>
    <property type="project" value="TreeGrafter"/>
</dbReference>
<sequence>MSLSRTTTAMEKKHVLVMAFPFGSHAAPLLDLVRSIAFAAPDVKFSFLNTSASNKSLFSNDNNDGGGCDNIKPYDVDDGFPVDYVFSGNPQQPVELFLKATPGNFRTAMYEAVAETGRQISCLISDAFLWFGADIAQGMNVPWIPLWTAAPQSLLVHVKTDEIREKVDRIGYDEKQIVEISSDYSIQAADMPEGVISGDLDSCYATMLLRMGRNLPKAKAVAINSFQDIHLKLVGELKDRFQSFLNIGPFSLKCPPTWTSDEHRCLEWLDQHEYASVAYISFGRIATPPPHELIALAEALEECKVPFLWSFRGNVDEKLPKGLIKRVGSRGKIVPWTVQLLVLAHPSVGVFVTHGGWNSILESIIAGVPMICRPFFGDQKINMRTLEKVWGFGIGLQGGVFTKNGAKEALELTLLRKEGWEMRDKIRGLKENAYQSVGADGSSTEDFNTLIDIITK</sequence>
<dbReference type="PANTHER" id="PTHR11926">
    <property type="entry name" value="GLUCOSYL/GLUCURONOSYL TRANSFERASES"/>
    <property type="match status" value="1"/>
</dbReference>
<dbReference type="EC" id="2.4.1.-" evidence="5"/>
<evidence type="ECO:0000256" key="5">
    <source>
        <dbReference type="RuleBase" id="RU362057"/>
    </source>
</evidence>
<dbReference type="PROSITE" id="PS00375">
    <property type="entry name" value="UDPGT"/>
    <property type="match status" value="1"/>
</dbReference>
<dbReference type="FunFam" id="3.40.50.2000:FF:000129">
    <property type="entry name" value="Glycosyltransferase"/>
    <property type="match status" value="1"/>
</dbReference>
<proteinExistence type="inferred from homology"/>